<sequence>MGDSASPVERREKLITWGVRVFAGKRRVRFEYGNGFPAPVRLAELRFDGSHSRPGHGTVSVVVDLATNTAELMLVGGQVTSLPLPLGARALTVAGRWVSSG</sequence>
<evidence type="ECO:0000313" key="2">
    <source>
        <dbReference type="Proteomes" id="UP001611162"/>
    </source>
</evidence>
<reference evidence="1 2" key="1">
    <citation type="submission" date="2024-10" db="EMBL/GenBank/DDBJ databases">
        <title>The Natural Products Discovery Center: Release of the First 8490 Sequenced Strains for Exploring Actinobacteria Biosynthetic Diversity.</title>
        <authorList>
            <person name="Kalkreuter E."/>
            <person name="Kautsar S.A."/>
            <person name="Yang D."/>
            <person name="Bader C.D."/>
            <person name="Teijaro C.N."/>
            <person name="Fluegel L."/>
            <person name="Davis C.M."/>
            <person name="Simpson J.R."/>
            <person name="Lauterbach L."/>
            <person name="Steele A.D."/>
            <person name="Gui C."/>
            <person name="Meng S."/>
            <person name="Li G."/>
            <person name="Viehrig K."/>
            <person name="Ye F."/>
            <person name="Su P."/>
            <person name="Kiefer A.F."/>
            <person name="Nichols A."/>
            <person name="Cepeda A.J."/>
            <person name="Yan W."/>
            <person name="Fan B."/>
            <person name="Jiang Y."/>
            <person name="Adhikari A."/>
            <person name="Zheng C.-J."/>
            <person name="Schuster L."/>
            <person name="Cowan T.M."/>
            <person name="Smanski M.J."/>
            <person name="Chevrette M.G."/>
            <person name="De Carvalho L.P.S."/>
            <person name="Shen B."/>
        </authorList>
    </citation>
    <scope>NUCLEOTIDE SEQUENCE [LARGE SCALE GENOMIC DNA]</scope>
    <source>
        <strain evidence="1 2">NPDC020979</strain>
    </source>
</reference>
<name>A0ABW7TBG9_9ACTN</name>
<comment type="caution">
    <text evidence="1">The sequence shown here is derived from an EMBL/GenBank/DDBJ whole genome shotgun (WGS) entry which is preliminary data.</text>
</comment>
<accession>A0ABW7TBG9</accession>
<gene>
    <name evidence="1" type="ORF">ACH4TF_31225</name>
</gene>
<proteinExistence type="predicted"/>
<dbReference type="RefSeq" id="WP_397614654.1">
    <property type="nucleotide sequence ID" value="NZ_JBIRRB010000014.1"/>
</dbReference>
<organism evidence="1 2">
    <name type="scientific">Streptomyces abikoensis</name>
    <dbReference type="NCBI Taxonomy" id="97398"/>
    <lineage>
        <taxon>Bacteria</taxon>
        <taxon>Bacillati</taxon>
        <taxon>Actinomycetota</taxon>
        <taxon>Actinomycetes</taxon>
        <taxon>Kitasatosporales</taxon>
        <taxon>Streptomycetaceae</taxon>
        <taxon>Streptomyces</taxon>
    </lineage>
</organism>
<dbReference type="Proteomes" id="UP001611162">
    <property type="component" value="Unassembled WGS sequence"/>
</dbReference>
<evidence type="ECO:0000313" key="1">
    <source>
        <dbReference type="EMBL" id="MFI0914884.1"/>
    </source>
</evidence>
<protein>
    <submittedName>
        <fullName evidence="1">Uncharacterized protein</fullName>
    </submittedName>
</protein>
<dbReference type="EMBL" id="JBIRRB010000014">
    <property type="protein sequence ID" value="MFI0914884.1"/>
    <property type="molecule type" value="Genomic_DNA"/>
</dbReference>
<keyword evidence="2" id="KW-1185">Reference proteome</keyword>